<gene>
    <name evidence="1" type="ORF">HY834_09425</name>
</gene>
<proteinExistence type="predicted"/>
<comment type="caution">
    <text evidence="1">The sequence shown here is derived from an EMBL/GenBank/DDBJ whole genome shotgun (WGS) entry which is preliminary data.</text>
</comment>
<accession>A0A933L3T9</accession>
<evidence type="ECO:0008006" key="3">
    <source>
        <dbReference type="Google" id="ProtNLM"/>
    </source>
</evidence>
<evidence type="ECO:0000313" key="2">
    <source>
        <dbReference type="Proteomes" id="UP000782610"/>
    </source>
</evidence>
<dbReference type="Proteomes" id="UP000782610">
    <property type="component" value="Unassembled WGS sequence"/>
</dbReference>
<protein>
    <recommendedName>
        <fullName evidence="3">Condensation domain-containing protein</fullName>
    </recommendedName>
</protein>
<dbReference type="EMBL" id="JACRAF010000025">
    <property type="protein sequence ID" value="MBI4921956.1"/>
    <property type="molecule type" value="Genomic_DNA"/>
</dbReference>
<dbReference type="AlphaFoldDB" id="A0A933L3T9"/>
<organism evidence="1 2">
    <name type="scientific">Devosia nanyangense</name>
    <dbReference type="NCBI Taxonomy" id="1228055"/>
    <lineage>
        <taxon>Bacteria</taxon>
        <taxon>Pseudomonadati</taxon>
        <taxon>Pseudomonadota</taxon>
        <taxon>Alphaproteobacteria</taxon>
        <taxon>Hyphomicrobiales</taxon>
        <taxon>Devosiaceae</taxon>
        <taxon>Devosia</taxon>
    </lineage>
</organism>
<evidence type="ECO:0000313" key="1">
    <source>
        <dbReference type="EMBL" id="MBI4921956.1"/>
    </source>
</evidence>
<sequence length="410" mass="44824">MTDRTGAPADPTAGFTDMQWYMYHQRNIAFFAAFSTRAFSDDELLTAARALVELAPQLRLGFAGADPARPIPDAVLRRLIYRESVASLEGFPERWLDRGDAVLADPALPLFRIRYAAASSPTTDGRHGFLLVQVSHALVEGEDSALLSRSQSAEHPVSVSERQTAPLVRAAATGLGAILAGLHLLAGNLVTVRPGAYRFATRAYPRLLFSDLARQYGVRQRAVFYALAMHALFDAGTPAGKRRMSSTFSTIDDGGGAGRDAYMRMRMLFAVFDNAANFPDFVRAVDARLTEAAAKESGFNSEMNAEGVRMHRRLSRLMPFAYTPKLFQFMPYDVVLGLIPPHRLGGGLTAGLMEPVYAGAALEGANACVIVPNRRLVTFNFYIQQSLLPRVSRLNDMLGAPLSFRSETTV</sequence>
<reference evidence="1" key="1">
    <citation type="submission" date="2020-07" db="EMBL/GenBank/DDBJ databases">
        <title>Huge and variable diversity of episymbiotic CPR bacteria and DPANN archaea in groundwater ecosystems.</title>
        <authorList>
            <person name="He C.Y."/>
            <person name="Keren R."/>
            <person name="Whittaker M."/>
            <person name="Farag I.F."/>
            <person name="Doudna J."/>
            <person name="Cate J.H.D."/>
            <person name="Banfield J.F."/>
        </authorList>
    </citation>
    <scope>NUCLEOTIDE SEQUENCE</scope>
    <source>
        <strain evidence="1">NC_groundwater_1586_Pr3_B-0.1um_66_15</strain>
    </source>
</reference>
<name>A0A933L3T9_9HYPH</name>